<dbReference type="SUPFAM" id="SSF90123">
    <property type="entry name" value="ABC transporter transmembrane region"/>
    <property type="match status" value="1"/>
</dbReference>
<dbReference type="Gene3D" id="1.20.1560.10">
    <property type="entry name" value="ABC transporter type 1, transmembrane domain"/>
    <property type="match status" value="1"/>
</dbReference>
<dbReference type="AlphaFoldDB" id="E3S7X5"/>
<dbReference type="InterPro" id="IPR011527">
    <property type="entry name" value="ABC1_TM_dom"/>
</dbReference>
<proteinExistence type="predicted"/>
<feature type="transmembrane region" description="Helical" evidence="4">
    <location>
        <begin position="103"/>
        <end position="121"/>
    </location>
</feature>
<reference evidence="6 7" key="1">
    <citation type="journal article" date="2010" name="Genome Biol.">
        <title>A first genome assembly of the barley fungal pathogen Pyrenophora teres f. teres.</title>
        <authorList>
            <person name="Ellwood S.R."/>
            <person name="Liu Z."/>
            <person name="Syme R.A."/>
            <person name="Lai Z."/>
            <person name="Hane J.K."/>
            <person name="Keiper F."/>
            <person name="Moffat C.S."/>
            <person name="Oliver R.P."/>
            <person name="Friesen T.L."/>
        </authorList>
    </citation>
    <scope>NUCLEOTIDE SEQUENCE [LARGE SCALE GENOMIC DNA]</scope>
    <source>
        <strain evidence="6 7">0-1</strain>
    </source>
</reference>
<dbReference type="GO" id="GO:0005524">
    <property type="term" value="F:ATP binding"/>
    <property type="evidence" value="ECO:0007669"/>
    <property type="project" value="InterPro"/>
</dbReference>
<gene>
    <name evidence="6" type="ORF">PTT_18976</name>
</gene>
<dbReference type="PROSITE" id="PS50929">
    <property type="entry name" value="ABC_TM1F"/>
    <property type="match status" value="1"/>
</dbReference>
<evidence type="ECO:0000259" key="5">
    <source>
        <dbReference type="PROSITE" id="PS50929"/>
    </source>
</evidence>
<evidence type="ECO:0000256" key="4">
    <source>
        <dbReference type="SAM" id="Phobius"/>
    </source>
</evidence>
<protein>
    <recommendedName>
        <fullName evidence="5">ABC transmembrane type-1 domain-containing protein</fullName>
    </recommendedName>
</protein>
<name>E3S7X5_PYRTT</name>
<evidence type="ECO:0000256" key="2">
    <source>
        <dbReference type="ARBA" id="ARBA00022989"/>
    </source>
</evidence>
<dbReference type="EMBL" id="GL537636">
    <property type="protein sequence ID" value="EFQ85924.1"/>
    <property type="molecule type" value="Genomic_DNA"/>
</dbReference>
<dbReference type="GO" id="GO:0140359">
    <property type="term" value="F:ABC-type transporter activity"/>
    <property type="evidence" value="ECO:0007669"/>
    <property type="project" value="InterPro"/>
</dbReference>
<dbReference type="HOGENOM" id="CLU_2005072_0_0_1"/>
<evidence type="ECO:0000256" key="1">
    <source>
        <dbReference type="ARBA" id="ARBA00022692"/>
    </source>
</evidence>
<evidence type="ECO:0000313" key="6">
    <source>
        <dbReference type="EMBL" id="EFQ85924.1"/>
    </source>
</evidence>
<dbReference type="Pfam" id="PF00664">
    <property type="entry name" value="ABC_membrane"/>
    <property type="match status" value="1"/>
</dbReference>
<organism evidence="7">
    <name type="scientific">Pyrenophora teres f. teres (strain 0-1)</name>
    <name type="common">Barley net blotch fungus</name>
    <name type="synonym">Drechslera teres f. teres</name>
    <dbReference type="NCBI Taxonomy" id="861557"/>
    <lineage>
        <taxon>Eukaryota</taxon>
        <taxon>Fungi</taxon>
        <taxon>Dikarya</taxon>
        <taxon>Ascomycota</taxon>
        <taxon>Pezizomycotina</taxon>
        <taxon>Dothideomycetes</taxon>
        <taxon>Pleosporomycetidae</taxon>
        <taxon>Pleosporales</taxon>
        <taxon>Pleosporineae</taxon>
        <taxon>Pleosporaceae</taxon>
        <taxon>Pyrenophora</taxon>
    </lineage>
</organism>
<keyword evidence="3 4" id="KW-0472">Membrane</keyword>
<feature type="transmembrane region" description="Helical" evidence="4">
    <location>
        <begin position="37"/>
        <end position="59"/>
    </location>
</feature>
<sequence>MIEVQEALTSKLALALTTAANFLSAFAIAFIMNPLLALILCSILVAMILVTMASSRFAVKNSKISKNFYSVGSNVAYEAISNIKHVYEKLIRGAKKYGIKSRVYMVVAFGWSSGMPNWAYALGF</sequence>
<keyword evidence="1 4" id="KW-0812">Transmembrane</keyword>
<accession>E3S7X5</accession>
<dbReference type="KEGG" id="pte:PTT_18976"/>
<feature type="domain" description="ABC transmembrane type-1" evidence="5">
    <location>
        <begin position="1"/>
        <end position="84"/>
    </location>
</feature>
<evidence type="ECO:0000313" key="7">
    <source>
        <dbReference type="Proteomes" id="UP000001067"/>
    </source>
</evidence>
<keyword evidence="2 4" id="KW-1133">Transmembrane helix</keyword>
<dbReference type="InterPro" id="IPR036640">
    <property type="entry name" value="ABC1_TM_sf"/>
</dbReference>
<dbReference type="GO" id="GO:0016020">
    <property type="term" value="C:membrane"/>
    <property type="evidence" value="ECO:0007669"/>
    <property type="project" value="InterPro"/>
</dbReference>
<evidence type="ECO:0000256" key="3">
    <source>
        <dbReference type="ARBA" id="ARBA00023136"/>
    </source>
</evidence>
<keyword evidence="7" id="KW-1185">Reference proteome</keyword>
<feature type="transmembrane region" description="Helical" evidence="4">
    <location>
        <begin position="12"/>
        <end position="31"/>
    </location>
</feature>
<dbReference type="Proteomes" id="UP000001067">
    <property type="component" value="Unassembled WGS sequence"/>
</dbReference>